<sequence length="166" mass="17587">MELPSAEDMEARYEALSSSVRDALDDELGSLEWEVEPRVRPSGACADVPAHLGGVVAQVTSRAPSPVIDDETWTRVVAVVAAAVGASGFEDIGVVAEQAGSRQHLFADGDAQIVIYANSALAVDVSSGCVLREDDRAATERYGVPDPAYWNLLYPDSTVVPAERVS</sequence>
<evidence type="ECO:0000256" key="4">
    <source>
        <dbReference type="ARBA" id="ARBA00023136"/>
    </source>
</evidence>
<dbReference type="Pfam" id="PF16708">
    <property type="entry name" value="LppA"/>
    <property type="match status" value="1"/>
</dbReference>
<evidence type="ECO:0000256" key="6">
    <source>
        <dbReference type="ARBA" id="ARBA00023288"/>
    </source>
</evidence>
<name>A0A853ETJ8_9MICO</name>
<reference evidence="7 8" key="1">
    <citation type="submission" date="2020-07" db="EMBL/GenBank/DDBJ databases">
        <title>MOT database genomes.</title>
        <authorList>
            <person name="Joseph S."/>
            <person name="Aduse-Opoku J."/>
            <person name="Hashim A."/>
            <person name="Wade W."/>
            <person name="Curtis M."/>
        </authorList>
    </citation>
    <scope>NUCLEOTIDE SEQUENCE [LARGE SCALE GENOMIC DNA]</scope>
    <source>
        <strain evidence="7 8">DSM 100099</strain>
    </source>
</reference>
<protein>
    <submittedName>
        <fullName evidence="7">Uncharacterized protein</fullName>
    </submittedName>
</protein>
<evidence type="ECO:0000313" key="8">
    <source>
        <dbReference type="Proteomes" id="UP000561011"/>
    </source>
</evidence>
<evidence type="ECO:0000256" key="1">
    <source>
        <dbReference type="ARBA" id="ARBA00004193"/>
    </source>
</evidence>
<evidence type="ECO:0000256" key="2">
    <source>
        <dbReference type="ARBA" id="ARBA00022475"/>
    </source>
</evidence>
<keyword evidence="8" id="KW-1185">Reference proteome</keyword>
<keyword evidence="5" id="KW-0564">Palmitate</keyword>
<proteinExistence type="predicted"/>
<keyword evidence="3" id="KW-0732">Signal</keyword>
<dbReference type="EMBL" id="JACBYE010000020">
    <property type="protein sequence ID" value="NYS93817.1"/>
    <property type="molecule type" value="Genomic_DNA"/>
</dbReference>
<gene>
    <name evidence="7" type="ORF">HZZ10_09820</name>
</gene>
<keyword evidence="4" id="KW-0472">Membrane</keyword>
<dbReference type="InterPro" id="IPR032018">
    <property type="entry name" value="LppA/LppB/LprP"/>
</dbReference>
<evidence type="ECO:0000256" key="5">
    <source>
        <dbReference type="ARBA" id="ARBA00023139"/>
    </source>
</evidence>
<keyword evidence="2" id="KW-1003">Cell membrane</keyword>
<evidence type="ECO:0000313" key="7">
    <source>
        <dbReference type="EMBL" id="NYS93817.1"/>
    </source>
</evidence>
<dbReference type="GO" id="GO:0005886">
    <property type="term" value="C:plasma membrane"/>
    <property type="evidence" value="ECO:0007669"/>
    <property type="project" value="UniProtKB-SubCell"/>
</dbReference>
<organism evidence="7 8">
    <name type="scientific">Sanguibacter inulinus</name>
    <dbReference type="NCBI Taxonomy" id="60922"/>
    <lineage>
        <taxon>Bacteria</taxon>
        <taxon>Bacillati</taxon>
        <taxon>Actinomycetota</taxon>
        <taxon>Actinomycetes</taxon>
        <taxon>Micrococcales</taxon>
        <taxon>Sanguibacteraceae</taxon>
        <taxon>Sanguibacter</taxon>
    </lineage>
</organism>
<dbReference type="Gene3D" id="3.30.2030.20">
    <property type="match status" value="1"/>
</dbReference>
<comment type="subcellular location">
    <subcellularLocation>
        <location evidence="1">Cell membrane</location>
        <topology evidence="1">Lipid-anchor</topology>
    </subcellularLocation>
</comment>
<accession>A0A853ETJ8</accession>
<dbReference type="AlphaFoldDB" id="A0A853ETJ8"/>
<comment type="caution">
    <text evidence="7">The sequence shown here is derived from an EMBL/GenBank/DDBJ whole genome shotgun (WGS) entry which is preliminary data.</text>
</comment>
<evidence type="ECO:0000256" key="3">
    <source>
        <dbReference type="ARBA" id="ARBA00022729"/>
    </source>
</evidence>
<keyword evidence="6" id="KW-0449">Lipoprotein</keyword>
<dbReference type="Proteomes" id="UP000561011">
    <property type="component" value="Unassembled WGS sequence"/>
</dbReference>